<dbReference type="Proteomes" id="UP000054560">
    <property type="component" value="Unassembled WGS sequence"/>
</dbReference>
<gene>
    <name evidence="1" type="ORF">SARC_16913</name>
</gene>
<dbReference type="AlphaFoldDB" id="A0A0L0F1I6"/>
<evidence type="ECO:0000313" key="1">
    <source>
        <dbReference type="EMBL" id="KNC70557.1"/>
    </source>
</evidence>
<evidence type="ECO:0000313" key="2">
    <source>
        <dbReference type="Proteomes" id="UP000054560"/>
    </source>
</evidence>
<dbReference type="GeneID" id="25917417"/>
<feature type="non-terminal residue" evidence="1">
    <location>
        <position position="1"/>
    </location>
</feature>
<name>A0A0L0F1I6_9EUKA</name>
<organism evidence="1 2">
    <name type="scientific">Sphaeroforma arctica JP610</name>
    <dbReference type="NCBI Taxonomy" id="667725"/>
    <lineage>
        <taxon>Eukaryota</taxon>
        <taxon>Ichthyosporea</taxon>
        <taxon>Ichthyophonida</taxon>
        <taxon>Sphaeroforma</taxon>
    </lineage>
</organism>
<reference evidence="1 2" key="1">
    <citation type="submission" date="2011-02" db="EMBL/GenBank/DDBJ databases">
        <title>The Genome Sequence of Sphaeroforma arctica JP610.</title>
        <authorList>
            <consortium name="The Broad Institute Genome Sequencing Platform"/>
            <person name="Russ C."/>
            <person name="Cuomo C."/>
            <person name="Young S.K."/>
            <person name="Zeng Q."/>
            <person name="Gargeya S."/>
            <person name="Alvarado L."/>
            <person name="Berlin A."/>
            <person name="Chapman S.B."/>
            <person name="Chen Z."/>
            <person name="Freedman E."/>
            <person name="Gellesch M."/>
            <person name="Goldberg J."/>
            <person name="Griggs A."/>
            <person name="Gujja S."/>
            <person name="Heilman E."/>
            <person name="Heiman D."/>
            <person name="Howarth C."/>
            <person name="Mehta T."/>
            <person name="Neiman D."/>
            <person name="Pearson M."/>
            <person name="Roberts A."/>
            <person name="Saif S."/>
            <person name="Shea T."/>
            <person name="Shenoy N."/>
            <person name="Sisk P."/>
            <person name="Stolte C."/>
            <person name="Sykes S."/>
            <person name="White J."/>
            <person name="Yandava C."/>
            <person name="Burger G."/>
            <person name="Gray M.W."/>
            <person name="Holland P.W.H."/>
            <person name="King N."/>
            <person name="Lang F.B.F."/>
            <person name="Roger A.J."/>
            <person name="Ruiz-Trillo I."/>
            <person name="Haas B."/>
            <person name="Nusbaum C."/>
            <person name="Birren B."/>
        </authorList>
    </citation>
    <scope>NUCLEOTIDE SEQUENCE [LARGE SCALE GENOMIC DNA]</scope>
    <source>
        <strain evidence="1 2">JP610</strain>
    </source>
</reference>
<keyword evidence="2" id="KW-1185">Reference proteome</keyword>
<accession>A0A0L0F1I6</accession>
<protein>
    <submittedName>
        <fullName evidence="1">Uncharacterized protein</fullName>
    </submittedName>
</protein>
<sequence length="63" mass="7097">TDRGQIIGLFVLCQTLAHAFNLMTTTGVMSFYTYMKGYHDGTSHSAHVIFAECTQMCCRTRVM</sequence>
<dbReference type="RefSeq" id="XP_014144459.1">
    <property type="nucleotide sequence ID" value="XM_014288984.1"/>
</dbReference>
<dbReference type="EMBL" id="KQ250818">
    <property type="protein sequence ID" value="KNC70557.1"/>
    <property type="molecule type" value="Genomic_DNA"/>
</dbReference>
<proteinExistence type="predicted"/>